<evidence type="ECO:0000256" key="8">
    <source>
        <dbReference type="ARBA" id="ARBA00023136"/>
    </source>
</evidence>
<feature type="transmembrane region" description="Helical" evidence="10">
    <location>
        <begin position="273"/>
        <end position="296"/>
    </location>
</feature>
<dbReference type="GO" id="GO:0006078">
    <property type="term" value="P:(1-&gt;6)-beta-D-glucan biosynthetic process"/>
    <property type="evidence" value="ECO:0007669"/>
    <property type="project" value="TreeGrafter"/>
</dbReference>
<evidence type="ECO:0000256" key="3">
    <source>
        <dbReference type="ARBA" id="ARBA00022089"/>
    </source>
</evidence>
<protein>
    <recommendedName>
        <fullName evidence="3">Protein BIG1</fullName>
    </recommendedName>
</protein>
<feature type="signal peptide" evidence="11">
    <location>
        <begin position="1"/>
        <end position="19"/>
    </location>
</feature>
<evidence type="ECO:0000256" key="7">
    <source>
        <dbReference type="ARBA" id="ARBA00022989"/>
    </source>
</evidence>
<evidence type="ECO:0000256" key="4">
    <source>
        <dbReference type="ARBA" id="ARBA00022692"/>
    </source>
</evidence>
<dbReference type="STRING" id="2163413.A0A4P6XVG3"/>
<dbReference type="GO" id="GO:0009272">
    <property type="term" value="P:fungal-type cell wall biogenesis"/>
    <property type="evidence" value="ECO:0007669"/>
    <property type="project" value="TreeGrafter"/>
</dbReference>
<keyword evidence="13" id="KW-1185">Reference proteome</keyword>
<evidence type="ECO:0000256" key="5">
    <source>
        <dbReference type="ARBA" id="ARBA00022729"/>
    </source>
</evidence>
<evidence type="ECO:0000256" key="9">
    <source>
        <dbReference type="ARBA" id="ARBA00023316"/>
    </source>
</evidence>
<name>A0A4P6XVG3_9ASCO</name>
<dbReference type="AlphaFoldDB" id="A0A4P6XVG3"/>
<evidence type="ECO:0000313" key="13">
    <source>
        <dbReference type="Proteomes" id="UP000292447"/>
    </source>
</evidence>
<comment type="similarity">
    <text evidence="2">Belongs to the BIG1 family.</text>
</comment>
<dbReference type="Proteomes" id="UP000292447">
    <property type="component" value="Chromosome VI"/>
</dbReference>
<organism evidence="12 13">
    <name type="scientific">Metschnikowia aff. pulcherrima</name>
    <dbReference type="NCBI Taxonomy" id="2163413"/>
    <lineage>
        <taxon>Eukaryota</taxon>
        <taxon>Fungi</taxon>
        <taxon>Dikarya</taxon>
        <taxon>Ascomycota</taxon>
        <taxon>Saccharomycotina</taxon>
        <taxon>Pichiomycetes</taxon>
        <taxon>Metschnikowiaceae</taxon>
        <taxon>Metschnikowia</taxon>
    </lineage>
</organism>
<dbReference type="PANTHER" id="PTHR28285:SF1">
    <property type="entry name" value="PROTEIN BIG1"/>
    <property type="match status" value="1"/>
</dbReference>
<keyword evidence="9" id="KW-0961">Cell wall biogenesis/degradation</keyword>
<evidence type="ECO:0000256" key="11">
    <source>
        <dbReference type="SAM" id="SignalP"/>
    </source>
</evidence>
<proteinExistence type="inferred from homology"/>
<comment type="subcellular location">
    <subcellularLocation>
        <location evidence="1">Endoplasmic reticulum membrane</location>
        <topology evidence="1">Single-pass type I membrane protein</topology>
    </subcellularLocation>
</comment>
<reference evidence="13" key="1">
    <citation type="submission" date="2019-03" db="EMBL/GenBank/DDBJ databases">
        <title>Snf2 controls pulcherriminic acid biosynthesis and connects pigmentation and antifungal activity of the yeast Metschnikowia pulcherrima.</title>
        <authorList>
            <person name="Gore-Lloyd D."/>
            <person name="Sumann I."/>
            <person name="Brachmann A.O."/>
            <person name="Schneeberger K."/>
            <person name="Ortiz-Merino R.A."/>
            <person name="Moreno-Beltran M."/>
            <person name="Schlaefli M."/>
            <person name="Kirner P."/>
            <person name="Santos Kron A."/>
            <person name="Wolfe K.H."/>
            <person name="Piel J."/>
            <person name="Ahrens C.H."/>
            <person name="Henk D."/>
            <person name="Freimoser F.M."/>
        </authorList>
    </citation>
    <scope>NUCLEOTIDE SEQUENCE [LARGE SCALE GENOMIC DNA]</scope>
    <source>
        <strain evidence="13">APC 1.2</strain>
    </source>
</reference>
<keyword evidence="4 10" id="KW-0812">Transmembrane</keyword>
<evidence type="ECO:0000256" key="2">
    <source>
        <dbReference type="ARBA" id="ARBA00008203"/>
    </source>
</evidence>
<dbReference type="GO" id="GO:0005789">
    <property type="term" value="C:endoplasmic reticulum membrane"/>
    <property type="evidence" value="ECO:0007669"/>
    <property type="project" value="UniProtKB-SubCell"/>
</dbReference>
<evidence type="ECO:0000256" key="10">
    <source>
        <dbReference type="SAM" id="Phobius"/>
    </source>
</evidence>
<keyword evidence="7 10" id="KW-1133">Transmembrane helix</keyword>
<keyword evidence="8 10" id="KW-0472">Membrane</keyword>
<evidence type="ECO:0000256" key="1">
    <source>
        <dbReference type="ARBA" id="ARBA00004115"/>
    </source>
</evidence>
<feature type="chain" id="PRO_5020416742" description="Protein BIG1" evidence="11">
    <location>
        <begin position="20"/>
        <end position="308"/>
    </location>
</feature>
<dbReference type="GO" id="GO:0071555">
    <property type="term" value="P:cell wall organization"/>
    <property type="evidence" value="ECO:0007669"/>
    <property type="project" value="UniProtKB-KW"/>
</dbReference>
<evidence type="ECO:0000256" key="6">
    <source>
        <dbReference type="ARBA" id="ARBA00022824"/>
    </source>
</evidence>
<keyword evidence="5 11" id="KW-0732">Signal</keyword>
<dbReference type="InterPro" id="IPR037654">
    <property type="entry name" value="Big1"/>
</dbReference>
<dbReference type="PANTHER" id="PTHR28285">
    <property type="entry name" value="PROTEIN BIG1"/>
    <property type="match status" value="1"/>
</dbReference>
<accession>A0A4P6XVG3</accession>
<sequence length="308" mass="35120">MLLLIPVLALISMTCALQASPFLFASHKLIPGLKNEILQPNTRTQDPGQVTNLVKKAVTACSSDIYVLLNVPGLTNLDMLAKKKGEWRHLQNYLHMASSVVGLPWMEGTLDLSFLEEYIVRTCKAESVRAFGEEDVAQYIDTRKRVIRVETNALPDGPERDLALADVDDLIRKILRKAPSPHYTIIITSDEVSPVHPVPEMAITDMPQLFELFHDVVNDPRREQELERNAYMYQEVEPYWNDGADPTQLYLQKKKHDEVHLFDSVHWHKNEKLVATVAMMVASLILIQTLNFGRWLKDKILQSKQKLA</sequence>
<dbReference type="EMBL" id="CP034461">
    <property type="protein sequence ID" value="QBM90526.1"/>
    <property type="molecule type" value="Genomic_DNA"/>
</dbReference>
<gene>
    <name evidence="12" type="ORF">METSCH_F01070</name>
</gene>
<keyword evidence="6" id="KW-0256">Endoplasmic reticulum</keyword>
<evidence type="ECO:0000313" key="12">
    <source>
        <dbReference type="EMBL" id="QBM90526.1"/>
    </source>
</evidence>